<dbReference type="InterPro" id="IPR000627">
    <property type="entry name" value="Intradiol_dOase_C"/>
</dbReference>
<dbReference type="GO" id="GO:0016702">
    <property type="term" value="F:oxidoreductase activity, acting on single donors with incorporation of molecular oxygen, incorporation of two atoms of oxygen"/>
    <property type="evidence" value="ECO:0007669"/>
    <property type="project" value="InterPro"/>
</dbReference>
<evidence type="ECO:0000256" key="1">
    <source>
        <dbReference type="ARBA" id="ARBA00007825"/>
    </source>
</evidence>
<dbReference type="InterPro" id="IPR015889">
    <property type="entry name" value="Intradiol_dOase_core"/>
</dbReference>
<feature type="domain" description="Intradiol ring-cleavage dioxygenases" evidence="4">
    <location>
        <begin position="57"/>
        <end position="177"/>
    </location>
</feature>
<dbReference type="InterPro" id="IPR050770">
    <property type="entry name" value="Intradiol_RC_Dioxygenase"/>
</dbReference>
<comment type="caution">
    <text evidence="5">The sequence shown here is derived from an EMBL/GenBank/DDBJ whole genome shotgun (WGS) entry which is preliminary data.</text>
</comment>
<proteinExistence type="inferred from homology"/>
<dbReference type="Gene3D" id="2.60.130.10">
    <property type="entry name" value="Aromatic compound dioxygenase"/>
    <property type="match status" value="1"/>
</dbReference>
<evidence type="ECO:0000313" key="6">
    <source>
        <dbReference type="Proteomes" id="UP000663846"/>
    </source>
</evidence>
<protein>
    <recommendedName>
        <fullName evidence="4">Intradiol ring-cleavage dioxygenases domain-containing protein</fullName>
    </recommendedName>
</protein>
<dbReference type="PANTHER" id="PTHR33711:SF10">
    <property type="entry name" value="INTRADIOL RING-CLEAVAGE DIOXYGENASES DOMAIN-CONTAINING PROTEIN"/>
    <property type="match status" value="1"/>
</dbReference>
<organism evidence="5 6">
    <name type="scientific">Rhizoctonia solani</name>
    <dbReference type="NCBI Taxonomy" id="456999"/>
    <lineage>
        <taxon>Eukaryota</taxon>
        <taxon>Fungi</taxon>
        <taxon>Dikarya</taxon>
        <taxon>Basidiomycota</taxon>
        <taxon>Agaricomycotina</taxon>
        <taxon>Agaricomycetes</taxon>
        <taxon>Cantharellales</taxon>
        <taxon>Ceratobasidiaceae</taxon>
        <taxon>Rhizoctonia</taxon>
    </lineage>
</organism>
<accession>A0A8H2ZYN6</accession>
<comment type="similarity">
    <text evidence="1">Belongs to the intradiol ring-cleavage dioxygenase family.</text>
</comment>
<gene>
    <name evidence="5" type="ORF">RDB_LOCUS15227</name>
</gene>
<dbReference type="GO" id="GO:0008199">
    <property type="term" value="F:ferric iron binding"/>
    <property type="evidence" value="ECO:0007669"/>
    <property type="project" value="InterPro"/>
</dbReference>
<name>A0A8H2ZYN6_9AGAM</name>
<dbReference type="Pfam" id="PF00775">
    <property type="entry name" value="Dioxygenase_C"/>
    <property type="match status" value="1"/>
</dbReference>
<evidence type="ECO:0000256" key="3">
    <source>
        <dbReference type="ARBA" id="ARBA00023002"/>
    </source>
</evidence>
<evidence type="ECO:0000313" key="5">
    <source>
        <dbReference type="EMBL" id="CAE6356863.1"/>
    </source>
</evidence>
<dbReference type="PANTHER" id="PTHR33711">
    <property type="entry name" value="DIOXYGENASE, PUTATIVE (AFU_ORTHOLOGUE AFUA_2G02910)-RELATED"/>
    <property type="match status" value="1"/>
</dbReference>
<dbReference type="SUPFAM" id="SSF49482">
    <property type="entry name" value="Aromatic compound dioxygenase"/>
    <property type="match status" value="1"/>
</dbReference>
<reference evidence="5" key="1">
    <citation type="submission" date="2021-01" db="EMBL/GenBank/DDBJ databases">
        <authorList>
            <person name="Kaushik A."/>
        </authorList>
    </citation>
    <scope>NUCLEOTIDE SEQUENCE</scope>
    <source>
        <strain evidence="5">AG1-1C</strain>
    </source>
</reference>
<keyword evidence="3" id="KW-0560">Oxidoreductase</keyword>
<keyword evidence="2" id="KW-0223">Dioxygenase</keyword>
<evidence type="ECO:0000256" key="2">
    <source>
        <dbReference type="ARBA" id="ARBA00022964"/>
    </source>
</evidence>
<dbReference type="EMBL" id="CAJMWS010000078">
    <property type="protein sequence ID" value="CAE6356863.1"/>
    <property type="molecule type" value="Genomic_DNA"/>
</dbReference>
<dbReference type="Proteomes" id="UP000663846">
    <property type="component" value="Unassembled WGS sequence"/>
</dbReference>
<dbReference type="AlphaFoldDB" id="A0A8H2ZYN6"/>
<sequence length="260" mass="28544">MSVSSDSLNFSKSVPPISLSTRAVSFLVTAGSMLTIENPLVWGYTRGAAHPLADVSGPYYMYGAPNVNFAPGKAVLGSTEDLRTSPLFLFSGKVLGAKGEPIEATLDLWQANTRGEYWLSEYRNRGKITTDPSTGSFEILTIPPAIYAILGGQRVAHIHGIITAPGYQSLITQLYLCPKNETTGFQTDFINLVRSPRENMIRGWSVPTQEGDRYWGWPQLKSSETETVKLVEEWNNRLANQPGGWKITCGGSQVITLNRV</sequence>
<evidence type="ECO:0000259" key="4">
    <source>
        <dbReference type="Pfam" id="PF00775"/>
    </source>
</evidence>